<dbReference type="SUPFAM" id="SSF48452">
    <property type="entry name" value="TPR-like"/>
    <property type="match status" value="1"/>
</dbReference>
<keyword evidence="3" id="KW-1185">Reference proteome</keyword>
<dbReference type="RefSeq" id="WP_197660233.1">
    <property type="nucleotide sequence ID" value="NZ_JAEAGR010000003.1"/>
</dbReference>
<dbReference type="SUPFAM" id="SSF47413">
    <property type="entry name" value="lambda repressor-like DNA-binding domains"/>
    <property type="match status" value="1"/>
</dbReference>
<evidence type="ECO:0000259" key="1">
    <source>
        <dbReference type="PROSITE" id="PS50943"/>
    </source>
</evidence>
<feature type="domain" description="HTH cro/C1-type" evidence="1">
    <location>
        <begin position="10"/>
        <end position="48"/>
    </location>
</feature>
<organism evidence="2 3">
    <name type="scientific">Mobilitalea sibirica</name>
    <dbReference type="NCBI Taxonomy" id="1462919"/>
    <lineage>
        <taxon>Bacteria</taxon>
        <taxon>Bacillati</taxon>
        <taxon>Bacillota</taxon>
        <taxon>Clostridia</taxon>
        <taxon>Lachnospirales</taxon>
        <taxon>Lachnospiraceae</taxon>
        <taxon>Mobilitalea</taxon>
    </lineage>
</organism>
<evidence type="ECO:0000313" key="2">
    <source>
        <dbReference type="EMBL" id="MBH1940008.1"/>
    </source>
</evidence>
<dbReference type="EMBL" id="JAEAGR010000003">
    <property type="protein sequence ID" value="MBH1940008.1"/>
    <property type="molecule type" value="Genomic_DNA"/>
</dbReference>
<gene>
    <name evidence="2" type="ORF">I5677_03740</name>
</gene>
<dbReference type="InterPro" id="IPR010982">
    <property type="entry name" value="Lambda_DNA-bd_dom_sf"/>
</dbReference>
<dbReference type="Proteomes" id="UP000623269">
    <property type="component" value="Unassembled WGS sequence"/>
</dbReference>
<dbReference type="InterPro" id="IPR053163">
    <property type="entry name" value="HTH-type_regulator_Rgg"/>
</dbReference>
<dbReference type="PANTHER" id="PTHR37038:SF14">
    <property type="entry name" value="TRANSCRIPTIONAL ACTIVATOR"/>
    <property type="match status" value="1"/>
</dbReference>
<sequence length="312" mass="36710">MGRYRLGDIIRMTRKSLSITQEQLSEDICSVETLSRIETGKQNPSRDTYDLLMERMGRIRERAYSMLSVSDFQVLEKMKLFEDYIKLFEYEKAEEVLNDIKEKLGNSILDQQFLIRAENIVNYRLQKITTEEYLEGFEKAISLTIPKYGIISLSNWPLNFNEALLLLNISIAYAEKKDYDKAIDIIEEVNCAIKQSYMEEQQRVVMQVTNLSNLSKWYGLVEKHEKAIELAEEGIAICKKYKFGHILPNLLYSVVWNKEQLIDMGVMPPDTKRECLNYLNRAYYIASVMQQSFVQQFIKTHMEEKYYVNLNQ</sequence>
<dbReference type="InterPro" id="IPR001387">
    <property type="entry name" value="Cro/C1-type_HTH"/>
</dbReference>
<dbReference type="GO" id="GO:0003677">
    <property type="term" value="F:DNA binding"/>
    <property type="evidence" value="ECO:0007669"/>
    <property type="project" value="InterPro"/>
</dbReference>
<dbReference type="PANTHER" id="PTHR37038">
    <property type="entry name" value="TRANSCRIPTIONAL REGULATOR-RELATED"/>
    <property type="match status" value="1"/>
</dbReference>
<name>A0A8J7KZD8_9FIRM</name>
<accession>A0A8J7KZD8</accession>
<evidence type="ECO:0000313" key="3">
    <source>
        <dbReference type="Proteomes" id="UP000623269"/>
    </source>
</evidence>
<proteinExistence type="predicted"/>
<reference evidence="2" key="1">
    <citation type="submission" date="2020-12" db="EMBL/GenBank/DDBJ databases">
        <title>M. sibirica DSM 26468T genome.</title>
        <authorList>
            <person name="Thieme N."/>
            <person name="Rettenmaier R."/>
            <person name="Zverlov V."/>
            <person name="Liebl W."/>
        </authorList>
    </citation>
    <scope>NUCLEOTIDE SEQUENCE</scope>
    <source>
        <strain evidence="2">DSM 26468</strain>
    </source>
</reference>
<dbReference type="InterPro" id="IPR011990">
    <property type="entry name" value="TPR-like_helical_dom_sf"/>
</dbReference>
<dbReference type="Pfam" id="PF01381">
    <property type="entry name" value="HTH_3"/>
    <property type="match status" value="1"/>
</dbReference>
<dbReference type="PROSITE" id="PS50943">
    <property type="entry name" value="HTH_CROC1"/>
    <property type="match status" value="1"/>
</dbReference>
<dbReference type="CDD" id="cd00093">
    <property type="entry name" value="HTH_XRE"/>
    <property type="match status" value="1"/>
</dbReference>
<dbReference type="AlphaFoldDB" id="A0A8J7KZD8"/>
<dbReference type="SMART" id="SM00530">
    <property type="entry name" value="HTH_XRE"/>
    <property type="match status" value="1"/>
</dbReference>
<protein>
    <submittedName>
        <fullName evidence="2">Helix-turn-helix transcriptional regulator</fullName>
    </submittedName>
</protein>
<comment type="caution">
    <text evidence="2">The sequence shown here is derived from an EMBL/GenBank/DDBJ whole genome shotgun (WGS) entry which is preliminary data.</text>
</comment>
<dbReference type="Gene3D" id="1.25.40.10">
    <property type="entry name" value="Tetratricopeptide repeat domain"/>
    <property type="match status" value="1"/>
</dbReference>